<name>A0A137RGE1_9FLAO</name>
<dbReference type="STRING" id="1548749.LS48_10825"/>
<dbReference type="Proteomes" id="UP000070138">
    <property type="component" value="Unassembled WGS sequence"/>
</dbReference>
<evidence type="ECO:0000256" key="1">
    <source>
        <dbReference type="ARBA" id="ARBA00022729"/>
    </source>
</evidence>
<dbReference type="PANTHER" id="PTHR36220:SF1">
    <property type="entry name" value="GAMMA TUBULIN COMPLEX COMPONENT C-TERMINAL DOMAIN-CONTAINING PROTEIN"/>
    <property type="match status" value="1"/>
</dbReference>
<proteinExistence type="predicted"/>
<evidence type="ECO:0000313" key="3">
    <source>
        <dbReference type="Proteomes" id="UP000070138"/>
    </source>
</evidence>
<dbReference type="InterPro" id="IPR015943">
    <property type="entry name" value="WD40/YVTN_repeat-like_dom_sf"/>
</dbReference>
<dbReference type="PANTHER" id="PTHR36220">
    <property type="entry name" value="UNNAMED PRODUCT"/>
    <property type="match status" value="1"/>
</dbReference>
<dbReference type="NCBIfam" id="TIGR04183">
    <property type="entry name" value="Por_Secre_tail"/>
    <property type="match status" value="1"/>
</dbReference>
<dbReference type="EMBL" id="JRWG01000006">
    <property type="protein sequence ID" value="KXN98568.1"/>
    <property type="molecule type" value="Genomic_DNA"/>
</dbReference>
<dbReference type="InterPro" id="IPR026444">
    <property type="entry name" value="Secre_tail"/>
</dbReference>
<dbReference type="Gene3D" id="2.130.10.10">
    <property type="entry name" value="YVTN repeat-like/Quinoprotein amine dehydrogenase"/>
    <property type="match status" value="1"/>
</dbReference>
<sequence>MLTATVNGQWQQKGADFFGSEFDSTGSSISVSADGNTLAVGAYQADPNGSSSGNMRVFSWNGNQWAQRGQTLEGEAANYKFGYSASLTPDGNRLAVGATGAMAGGRASAGHVKVFEWNGTSWQQLGPTIGGVLNDINSGWSVSLDENGNTVAISAPLAGPSGTQIGEVRVYTFDGTDWNQMGSAIEGENQYDYMGHCIKLSADGTRVAIGTHMNDDFATDAGSVDIYEWNGTQWNQMGNRLTGTEETDWFGKSLDFSADGNRLAIGAWHHGADRGQVRAFEWDGTQWQQLGQAIDGENDNYNFGHSVALSADGTTLVAGAVQHPGGGDLRGQTRVYRLVGNTWYQVDSGINGLVDGDFGGYNTAISASGETVVIGMPLSSSHGTFTGAVRVYEGGVLGTQDLLADKKILAFPNPTHDRLMLKLPKTSETIMVAQYSLLGQVVASKRYNDMAEISFEMQGTPGLYLVYVTTRFGVQSFQILKN</sequence>
<protein>
    <recommendedName>
        <fullName evidence="4">T9SS type A sorting domain-containing protein</fullName>
    </recommendedName>
</protein>
<dbReference type="SUPFAM" id="SSF82171">
    <property type="entry name" value="DPP6 N-terminal domain-like"/>
    <property type="match status" value="1"/>
</dbReference>
<organism evidence="2 3">
    <name type="scientific">Aequorivita aquimaris</name>
    <dbReference type="NCBI Taxonomy" id="1548749"/>
    <lineage>
        <taxon>Bacteria</taxon>
        <taxon>Pseudomonadati</taxon>
        <taxon>Bacteroidota</taxon>
        <taxon>Flavobacteriia</taxon>
        <taxon>Flavobacteriales</taxon>
        <taxon>Flavobacteriaceae</taxon>
        <taxon>Aequorivita</taxon>
    </lineage>
</organism>
<reference evidence="2 3" key="2">
    <citation type="journal article" date="2016" name="Int. J. Syst. Evol. Microbiol.">
        <title>Vitellibacter aquimaris sp. nov., a marine bacterium isolated from seawater.</title>
        <authorList>
            <person name="Thevarajoo S."/>
            <person name="Selvaratnam C."/>
            <person name="Goh K.M."/>
            <person name="Hong K.W."/>
            <person name="Chan X.Y."/>
            <person name="Chan K.G."/>
            <person name="Chong C.S."/>
        </authorList>
    </citation>
    <scope>NUCLEOTIDE SEQUENCE [LARGE SCALE GENOMIC DNA]</scope>
    <source>
        <strain evidence="2 3">D-24</strain>
    </source>
</reference>
<reference evidence="3" key="1">
    <citation type="submission" date="2014-10" db="EMBL/GenBank/DDBJ databases">
        <title>Genome sequencing of Vitellibacter sp. D-24.</title>
        <authorList>
            <person name="Thevarajoo S."/>
            <person name="Selvaratnam C."/>
            <person name="Goh K.M."/>
            <person name="Chong C.S."/>
        </authorList>
    </citation>
    <scope>NUCLEOTIDE SEQUENCE [LARGE SCALE GENOMIC DNA]</scope>
    <source>
        <strain evidence="3">D-24</strain>
    </source>
</reference>
<accession>A0A137RGE1</accession>
<keyword evidence="3" id="KW-1185">Reference proteome</keyword>
<dbReference type="AlphaFoldDB" id="A0A137RGE1"/>
<gene>
    <name evidence="2" type="ORF">LS48_10825</name>
</gene>
<keyword evidence="1" id="KW-0732">Signal</keyword>
<dbReference type="PATRIC" id="fig|1548749.3.peg.2274"/>
<comment type="caution">
    <text evidence="2">The sequence shown here is derived from an EMBL/GenBank/DDBJ whole genome shotgun (WGS) entry which is preliminary data.</text>
</comment>
<evidence type="ECO:0000313" key="2">
    <source>
        <dbReference type="EMBL" id="KXN98568.1"/>
    </source>
</evidence>
<evidence type="ECO:0008006" key="4">
    <source>
        <dbReference type="Google" id="ProtNLM"/>
    </source>
</evidence>